<dbReference type="Proteomes" id="UP000297693">
    <property type="component" value="Unassembled WGS sequence"/>
</dbReference>
<dbReference type="OrthoDB" id="339616at2"/>
<keyword evidence="1" id="KW-0472">Membrane</keyword>
<dbReference type="AlphaFoldDB" id="A0A4R9JY74"/>
<organism evidence="3 4">
    <name type="scientific">Leptospira ognonensis</name>
    <dbReference type="NCBI Taxonomy" id="2484945"/>
    <lineage>
        <taxon>Bacteria</taxon>
        <taxon>Pseudomonadati</taxon>
        <taxon>Spirochaetota</taxon>
        <taxon>Spirochaetia</taxon>
        <taxon>Leptospirales</taxon>
        <taxon>Leptospiraceae</taxon>
        <taxon>Leptospira</taxon>
    </lineage>
</organism>
<keyword evidence="1" id="KW-0812">Transmembrane</keyword>
<feature type="transmembrane region" description="Helical" evidence="1">
    <location>
        <begin position="12"/>
        <end position="32"/>
    </location>
</feature>
<dbReference type="InterPro" id="IPR050922">
    <property type="entry name" value="LytR/CpsA/Psr_CW_biosynth"/>
</dbReference>
<protein>
    <submittedName>
        <fullName evidence="3">LytR family transcriptional regulator</fullName>
    </submittedName>
</protein>
<reference evidence="3" key="1">
    <citation type="journal article" date="2019" name="PLoS Negl. Trop. Dis.">
        <title>Revisiting the worldwide diversity of Leptospira species in the environment.</title>
        <authorList>
            <person name="Vincent A.T."/>
            <person name="Schiettekatte O."/>
            <person name="Bourhy P."/>
            <person name="Veyrier F.J."/>
            <person name="Picardeau M."/>
        </authorList>
    </citation>
    <scope>NUCLEOTIDE SEQUENCE [LARGE SCALE GENOMIC DNA]</scope>
    <source>
        <strain evidence="3">201702476</strain>
    </source>
</reference>
<evidence type="ECO:0000313" key="3">
    <source>
        <dbReference type="EMBL" id="TGL57507.1"/>
    </source>
</evidence>
<comment type="caution">
    <text evidence="3">The sequence shown here is derived from an EMBL/GenBank/DDBJ whole genome shotgun (WGS) entry which is preliminary data.</text>
</comment>
<keyword evidence="1" id="KW-1133">Transmembrane helix</keyword>
<dbReference type="Pfam" id="PF13399">
    <property type="entry name" value="LytR_C"/>
    <property type="match status" value="1"/>
</dbReference>
<dbReference type="PANTHER" id="PTHR33392">
    <property type="entry name" value="POLYISOPRENYL-TEICHOIC ACID--PEPTIDOGLYCAN TEICHOIC ACID TRANSFERASE TAGU"/>
    <property type="match status" value="1"/>
</dbReference>
<accession>A0A4R9JY74</accession>
<feature type="domain" description="LytR/CpsA/Psr regulator C-terminal" evidence="2">
    <location>
        <begin position="292"/>
        <end position="378"/>
    </location>
</feature>
<dbReference type="Gene3D" id="3.30.70.2390">
    <property type="match status" value="1"/>
</dbReference>
<dbReference type="EMBL" id="RQGD01000035">
    <property type="protein sequence ID" value="TGL57507.1"/>
    <property type="molecule type" value="Genomic_DNA"/>
</dbReference>
<sequence length="383" mass="44262">MLQESQVNQKKPFLLLSIAGAVLLVAMLTLFLKNKTNIGSELKLSGPKKTNYLISMISDNGDYLFSFYAEFYHQEKKAALFFVNPLTSFEDEKTLEDYGKDAPDEIYSSLEDTLDHSIQHKIVITETNFHQIVNLLGGMELFFEPRSNRITKKYKRVNRIYNLDGEDCYDVLSYLEDRKLLSYIHRLEIQENTILSLFETFHQKRDLLSKQKIGYLHDHINNNLSLKDWELFFEFFKKDRVHFGVSELPAEPIARVKKKDEILKTHEETVKVAFNKFSSDVRSSYYSDGERARIEILNGTSKSGLARYGKALLNDKGLKVLSVDNAWDSNFDKSIILNRSGNTQYTDTISETFQGRKVYFALRKDLGLDATVVLGEDFQNSKE</sequence>
<dbReference type="RefSeq" id="WP_135624628.1">
    <property type="nucleotide sequence ID" value="NZ_RQGD01000035.1"/>
</dbReference>
<evidence type="ECO:0000313" key="4">
    <source>
        <dbReference type="Proteomes" id="UP000297693"/>
    </source>
</evidence>
<proteinExistence type="predicted"/>
<dbReference type="Gene3D" id="3.40.630.190">
    <property type="entry name" value="LCP protein"/>
    <property type="match status" value="1"/>
</dbReference>
<dbReference type="PANTHER" id="PTHR33392:SF6">
    <property type="entry name" value="POLYISOPRENYL-TEICHOIC ACID--PEPTIDOGLYCAN TEICHOIC ACID TRANSFERASE TAGU"/>
    <property type="match status" value="1"/>
</dbReference>
<gene>
    <name evidence="3" type="ORF">EHQ58_14620</name>
</gene>
<dbReference type="InterPro" id="IPR027381">
    <property type="entry name" value="LytR/CpsA/Psr_C"/>
</dbReference>
<evidence type="ECO:0000256" key="1">
    <source>
        <dbReference type="SAM" id="Phobius"/>
    </source>
</evidence>
<evidence type="ECO:0000259" key="2">
    <source>
        <dbReference type="Pfam" id="PF13399"/>
    </source>
</evidence>
<name>A0A4R9JY74_9LEPT</name>
<keyword evidence="4" id="KW-1185">Reference proteome</keyword>